<evidence type="ECO:0000256" key="1">
    <source>
        <dbReference type="ARBA" id="ARBA00023015"/>
    </source>
</evidence>
<evidence type="ECO:0000256" key="3">
    <source>
        <dbReference type="ARBA" id="ARBA00023163"/>
    </source>
</evidence>
<reference evidence="5 6" key="1">
    <citation type="submission" date="2018-05" db="EMBL/GenBank/DDBJ databases">
        <title>Freshwater and sediment microbial communities from various areas in North America, analyzing microbe dynamics in response to fracking.</title>
        <authorList>
            <person name="Lamendella R."/>
        </authorList>
    </citation>
    <scope>NUCLEOTIDE SEQUENCE [LARGE SCALE GENOMIC DNA]</scope>
    <source>
        <strain evidence="5 6">DB-3</strain>
    </source>
</reference>
<dbReference type="Proteomes" id="UP000247078">
    <property type="component" value="Unassembled WGS sequence"/>
</dbReference>
<dbReference type="PROSITE" id="PS01124">
    <property type="entry name" value="HTH_ARAC_FAMILY_2"/>
    <property type="match status" value="1"/>
</dbReference>
<keyword evidence="1" id="KW-0805">Transcription regulation</keyword>
<keyword evidence="2 5" id="KW-0238">DNA-binding</keyword>
<dbReference type="PANTHER" id="PTHR43280">
    <property type="entry name" value="ARAC-FAMILY TRANSCRIPTIONAL REGULATOR"/>
    <property type="match status" value="1"/>
</dbReference>
<proteinExistence type="predicted"/>
<dbReference type="AlphaFoldDB" id="A0A855XPH8"/>
<comment type="caution">
    <text evidence="5">The sequence shown here is derived from an EMBL/GenBank/DDBJ whole genome shotgun (WGS) entry which is preliminary data.</text>
</comment>
<organism evidence="5 6">
    <name type="scientific">Paenibacillus pabuli</name>
    <dbReference type="NCBI Taxonomy" id="1472"/>
    <lineage>
        <taxon>Bacteria</taxon>
        <taxon>Bacillati</taxon>
        <taxon>Bacillota</taxon>
        <taxon>Bacilli</taxon>
        <taxon>Bacillales</taxon>
        <taxon>Paenibacillaceae</taxon>
        <taxon>Paenibacillus</taxon>
    </lineage>
</organism>
<evidence type="ECO:0000313" key="5">
    <source>
        <dbReference type="EMBL" id="PWW33564.1"/>
    </source>
</evidence>
<dbReference type="SMART" id="SM00342">
    <property type="entry name" value="HTH_ARAC"/>
    <property type="match status" value="1"/>
</dbReference>
<dbReference type="GO" id="GO:0003700">
    <property type="term" value="F:DNA-binding transcription factor activity"/>
    <property type="evidence" value="ECO:0007669"/>
    <property type="project" value="InterPro"/>
</dbReference>
<dbReference type="InterPro" id="IPR018060">
    <property type="entry name" value="HTH_AraC"/>
</dbReference>
<evidence type="ECO:0000259" key="4">
    <source>
        <dbReference type="PROSITE" id="PS01124"/>
    </source>
</evidence>
<dbReference type="Pfam" id="PF12833">
    <property type="entry name" value="HTH_18"/>
    <property type="match status" value="1"/>
</dbReference>
<name>A0A855XPH8_9BACL</name>
<dbReference type="InterPro" id="IPR009057">
    <property type="entry name" value="Homeodomain-like_sf"/>
</dbReference>
<accession>A0A855XPH8</accession>
<dbReference type="Gene3D" id="1.10.10.60">
    <property type="entry name" value="Homeodomain-like"/>
    <property type="match status" value="2"/>
</dbReference>
<sequence>MNYMELHATEGISVQQVADFAGVHRSYFSNMFTTQVGLPPLKYMQRIRMDKAKQLLKDTDVTVTEIALSLGYPNLYSFTRAFKIYYKVPPIMMRRTSS</sequence>
<dbReference type="GO" id="GO:0043565">
    <property type="term" value="F:sequence-specific DNA binding"/>
    <property type="evidence" value="ECO:0007669"/>
    <property type="project" value="InterPro"/>
</dbReference>
<dbReference type="EMBL" id="QGTZ01000018">
    <property type="protein sequence ID" value="PWW33564.1"/>
    <property type="molecule type" value="Genomic_DNA"/>
</dbReference>
<feature type="domain" description="HTH araC/xylS-type" evidence="4">
    <location>
        <begin position="1"/>
        <end position="96"/>
    </location>
</feature>
<gene>
    <name evidence="5" type="ORF">DET56_11898</name>
</gene>
<dbReference type="RefSeq" id="WP_258311803.1">
    <property type="nucleotide sequence ID" value="NZ_QGTZ01000018.1"/>
</dbReference>
<evidence type="ECO:0000313" key="6">
    <source>
        <dbReference type="Proteomes" id="UP000247078"/>
    </source>
</evidence>
<dbReference type="PANTHER" id="PTHR43280:SF2">
    <property type="entry name" value="HTH-TYPE TRANSCRIPTIONAL REGULATOR EXSA"/>
    <property type="match status" value="1"/>
</dbReference>
<dbReference type="SUPFAM" id="SSF46689">
    <property type="entry name" value="Homeodomain-like"/>
    <property type="match status" value="2"/>
</dbReference>
<protein>
    <submittedName>
        <fullName evidence="5">AraC-like DNA-binding protein</fullName>
    </submittedName>
</protein>
<evidence type="ECO:0000256" key="2">
    <source>
        <dbReference type="ARBA" id="ARBA00023125"/>
    </source>
</evidence>
<keyword evidence="3" id="KW-0804">Transcription</keyword>